<dbReference type="Gene3D" id="1.10.275.10">
    <property type="entry name" value="Fumarase/aspartase (N-terminal domain)"/>
    <property type="match status" value="1"/>
</dbReference>
<dbReference type="SUPFAM" id="SSF48557">
    <property type="entry name" value="L-aspartase-like"/>
    <property type="match status" value="1"/>
</dbReference>
<protein>
    <submittedName>
        <fullName evidence="2">Argininosuccinate lyase</fullName>
    </submittedName>
</protein>
<dbReference type="InterPro" id="IPR008948">
    <property type="entry name" value="L-Aspartase-like"/>
</dbReference>
<keyword evidence="1 2" id="KW-0456">Lyase</keyword>
<name>A0A1G4PN73_9BACL</name>
<dbReference type="STRING" id="624147.SAMN04487970_1003108"/>
<dbReference type="EMBL" id="FMTT01000003">
    <property type="protein sequence ID" value="SCW33631.1"/>
    <property type="molecule type" value="Genomic_DNA"/>
</dbReference>
<gene>
    <name evidence="2" type="ORF">SAMN04487970_1003108</name>
</gene>
<dbReference type="InterPro" id="IPR024083">
    <property type="entry name" value="Fumarase/histidase_N"/>
</dbReference>
<evidence type="ECO:0000256" key="1">
    <source>
        <dbReference type="ARBA" id="ARBA00023239"/>
    </source>
</evidence>
<evidence type="ECO:0000313" key="2">
    <source>
        <dbReference type="EMBL" id="SCW33631.1"/>
    </source>
</evidence>
<dbReference type="GO" id="GO:0016829">
    <property type="term" value="F:lyase activity"/>
    <property type="evidence" value="ECO:0007669"/>
    <property type="project" value="UniProtKB-KW"/>
</dbReference>
<organism evidence="2 3">
    <name type="scientific">Paenibacillus tianmuensis</name>
    <dbReference type="NCBI Taxonomy" id="624147"/>
    <lineage>
        <taxon>Bacteria</taxon>
        <taxon>Bacillati</taxon>
        <taxon>Bacillota</taxon>
        <taxon>Bacilli</taxon>
        <taxon>Bacillales</taxon>
        <taxon>Paenibacillaceae</taxon>
        <taxon>Paenibacillus</taxon>
    </lineage>
</organism>
<evidence type="ECO:0000313" key="3">
    <source>
        <dbReference type="Proteomes" id="UP000198601"/>
    </source>
</evidence>
<keyword evidence="3" id="KW-1185">Reference proteome</keyword>
<accession>A0A1G4PN73</accession>
<dbReference type="AlphaFoldDB" id="A0A1G4PN73"/>
<sequence length="100" mass="11781">MSGLELPWDRTRIARMLGFERYCRHALMGVASKEFMLLIGAELSTASVTLTRFVTDFMNWGSSEYRFMNLPDHLCGILFSDAVKEKFYYFRINYRKINAY</sequence>
<proteinExistence type="predicted"/>
<dbReference type="Gene3D" id="1.20.200.10">
    <property type="entry name" value="Fumarase/aspartase (Central domain)"/>
    <property type="match status" value="1"/>
</dbReference>
<dbReference type="Proteomes" id="UP000198601">
    <property type="component" value="Unassembled WGS sequence"/>
</dbReference>
<reference evidence="3" key="1">
    <citation type="submission" date="2016-10" db="EMBL/GenBank/DDBJ databases">
        <authorList>
            <person name="Varghese N."/>
            <person name="Submissions S."/>
        </authorList>
    </citation>
    <scope>NUCLEOTIDE SEQUENCE [LARGE SCALE GENOMIC DNA]</scope>
    <source>
        <strain evidence="3">CGMCC 1.8946</strain>
    </source>
</reference>